<evidence type="ECO:0000256" key="1">
    <source>
        <dbReference type="SAM" id="MobiDB-lite"/>
    </source>
</evidence>
<dbReference type="EMBL" id="JADCNL010000005">
    <property type="protein sequence ID" value="KAG0479546.1"/>
    <property type="molecule type" value="Genomic_DNA"/>
</dbReference>
<protein>
    <submittedName>
        <fullName evidence="2">Uncharacterized protein</fullName>
    </submittedName>
</protein>
<organism evidence="2 3">
    <name type="scientific">Vanilla planifolia</name>
    <name type="common">Vanilla</name>
    <dbReference type="NCBI Taxonomy" id="51239"/>
    <lineage>
        <taxon>Eukaryota</taxon>
        <taxon>Viridiplantae</taxon>
        <taxon>Streptophyta</taxon>
        <taxon>Embryophyta</taxon>
        <taxon>Tracheophyta</taxon>
        <taxon>Spermatophyta</taxon>
        <taxon>Magnoliopsida</taxon>
        <taxon>Liliopsida</taxon>
        <taxon>Asparagales</taxon>
        <taxon>Orchidaceae</taxon>
        <taxon>Vanilloideae</taxon>
        <taxon>Vanilleae</taxon>
        <taxon>Vanilla</taxon>
    </lineage>
</organism>
<sequence>MEVIDSLTETWEQSPAERTSKLMEQKVERTSKVDDCARIQARFRSYNGLSEDKQMKVRLSELDDLNEKS</sequence>
<feature type="region of interest" description="Disordered" evidence="1">
    <location>
        <begin position="1"/>
        <end position="25"/>
    </location>
</feature>
<accession>A0A835V1E2</accession>
<keyword evidence="3" id="KW-1185">Reference proteome</keyword>
<evidence type="ECO:0000313" key="2">
    <source>
        <dbReference type="EMBL" id="KAG0479546.1"/>
    </source>
</evidence>
<name>A0A835V1E2_VANPL</name>
<proteinExistence type="predicted"/>
<dbReference type="OrthoDB" id="247245at2759"/>
<gene>
    <name evidence="2" type="ORF">HPP92_010404</name>
</gene>
<dbReference type="AlphaFoldDB" id="A0A835V1E2"/>
<reference evidence="2 3" key="1">
    <citation type="journal article" date="2020" name="Nat. Food">
        <title>A phased Vanilla planifolia genome enables genetic improvement of flavour and production.</title>
        <authorList>
            <person name="Hasing T."/>
            <person name="Tang H."/>
            <person name="Brym M."/>
            <person name="Khazi F."/>
            <person name="Huang T."/>
            <person name="Chambers A.H."/>
        </authorList>
    </citation>
    <scope>NUCLEOTIDE SEQUENCE [LARGE SCALE GENOMIC DNA]</scope>
    <source>
        <tissue evidence="2">Leaf</tissue>
    </source>
</reference>
<evidence type="ECO:0000313" key="3">
    <source>
        <dbReference type="Proteomes" id="UP000636800"/>
    </source>
</evidence>
<dbReference type="Proteomes" id="UP000636800">
    <property type="component" value="Chromosome 5"/>
</dbReference>
<comment type="caution">
    <text evidence="2">The sequence shown here is derived from an EMBL/GenBank/DDBJ whole genome shotgun (WGS) entry which is preliminary data.</text>
</comment>
<feature type="compositionally biased region" description="Polar residues" evidence="1">
    <location>
        <begin position="7"/>
        <end position="17"/>
    </location>
</feature>